<dbReference type="InterPro" id="IPR046848">
    <property type="entry name" value="E_motif"/>
</dbReference>
<dbReference type="NCBIfam" id="TIGR00756">
    <property type="entry name" value="PPR"/>
    <property type="match status" value="4"/>
</dbReference>
<keyword evidence="5" id="KW-1185">Reference proteome</keyword>
<dbReference type="OrthoDB" id="1854885at2759"/>
<protein>
    <recommendedName>
        <fullName evidence="3">DYW domain-containing protein</fullName>
    </recommendedName>
</protein>
<organism evidence="4 5">
    <name type="scientific">Populus tomentosa</name>
    <name type="common">Chinese white poplar</name>
    <dbReference type="NCBI Taxonomy" id="118781"/>
    <lineage>
        <taxon>Eukaryota</taxon>
        <taxon>Viridiplantae</taxon>
        <taxon>Streptophyta</taxon>
        <taxon>Embryophyta</taxon>
        <taxon>Tracheophyta</taxon>
        <taxon>Spermatophyta</taxon>
        <taxon>Magnoliopsida</taxon>
        <taxon>eudicotyledons</taxon>
        <taxon>Gunneridae</taxon>
        <taxon>Pentapetalae</taxon>
        <taxon>rosids</taxon>
        <taxon>fabids</taxon>
        <taxon>Malpighiales</taxon>
        <taxon>Salicaceae</taxon>
        <taxon>Saliceae</taxon>
        <taxon>Populus</taxon>
    </lineage>
</organism>
<evidence type="ECO:0000259" key="3">
    <source>
        <dbReference type="Pfam" id="PF14432"/>
    </source>
</evidence>
<dbReference type="FunFam" id="1.25.40.10:FF:001140">
    <property type="entry name" value="Pentatricopeptide repeat-containing protein mitochondrial"/>
    <property type="match status" value="1"/>
</dbReference>
<proteinExistence type="inferred from homology"/>
<evidence type="ECO:0000256" key="1">
    <source>
        <dbReference type="ARBA" id="ARBA00006643"/>
    </source>
</evidence>
<dbReference type="PANTHER" id="PTHR47926">
    <property type="entry name" value="PENTATRICOPEPTIDE REPEAT-CONTAINING PROTEIN"/>
    <property type="match status" value="1"/>
</dbReference>
<evidence type="ECO:0000313" key="5">
    <source>
        <dbReference type="Proteomes" id="UP000886885"/>
    </source>
</evidence>
<dbReference type="AlphaFoldDB" id="A0A8X8D723"/>
<dbReference type="Pfam" id="PF20431">
    <property type="entry name" value="E_motif"/>
    <property type="match status" value="1"/>
</dbReference>
<evidence type="ECO:0000313" key="4">
    <source>
        <dbReference type="EMBL" id="KAG6789906.1"/>
    </source>
</evidence>
<dbReference type="Pfam" id="PF14432">
    <property type="entry name" value="DYW_deaminase"/>
    <property type="match status" value="1"/>
</dbReference>
<dbReference type="Proteomes" id="UP000886885">
    <property type="component" value="Chromosome 1D"/>
</dbReference>
<dbReference type="GO" id="GO:0003723">
    <property type="term" value="F:RNA binding"/>
    <property type="evidence" value="ECO:0007669"/>
    <property type="project" value="InterPro"/>
</dbReference>
<dbReference type="PROSITE" id="PS51375">
    <property type="entry name" value="PPR"/>
    <property type="match status" value="2"/>
</dbReference>
<sequence length="657" mass="73700">MLPSNFLRLLDSQSKLNLGCQDLSTLIPSYLHRLKLCTKHQAPLNAKKIHAQIVKSGLNQCQPLPNTLLDAYGKCNLLQDAHYLFDEMPQRDHVSWASILTAYNQAKLPNKTLSIFHYMFTTDRLQADHFVYATLLKACASLCALRLGKQVHARFVLSPFVDDDVVKSSLVDMYAKCGLPSIARSVFDSILVKTSVSWTAMLSGYARSGLKDEAMELFLRTPVRNLYSWTALISGLVQSGYCIDGCYMFIEMRREGVDIVDPLVLSSVVGACANLAVLGLGKQIHGLVIGSGYESCLFISNALVDMYAKCSDILAARNVFNRMLHRDVVSWTSIIVGAAQHGRAKEALDLYDQMVLAGIKPNEVTFVGLIYACSHAGLVSKGRKLFKAMVEDYRISPSLQLFTCFLDLLSRSGNLNEAEDLIKTMPHKPDEPTWAALLSACKHHGNTEMGLRIADRLLSLNMHEPSTYVLLSNVYAGAGKWEQMSRVRKLMTDMEVKRKPGCSSIDLGKESQVFHAGETCHPMKDEIFGLLKELDAEMRKRGYLPDTSYVLHDMEEQEKERELFWHSERWAVAYGLLKAVPGTVIRIVKNLRICGDCHTFLKLTSSIVHREIIVRDATRRNGFMIKKLLTSALLRSFLLYRSYPAFARSHVALRLCS</sequence>
<feature type="domain" description="DYW" evidence="3">
    <location>
        <begin position="542"/>
        <end position="623"/>
    </location>
</feature>
<dbReference type="GO" id="GO:0008270">
    <property type="term" value="F:zinc ion binding"/>
    <property type="evidence" value="ECO:0007669"/>
    <property type="project" value="InterPro"/>
</dbReference>
<comment type="caution">
    <text evidence="4">The sequence shown here is derived from an EMBL/GenBank/DDBJ whole genome shotgun (WGS) entry which is preliminary data.</text>
</comment>
<dbReference type="EMBL" id="JAAWWB010000002">
    <property type="protein sequence ID" value="KAG6789906.1"/>
    <property type="molecule type" value="Genomic_DNA"/>
</dbReference>
<dbReference type="FunFam" id="1.25.40.10:FF:001276">
    <property type="entry name" value="Pentatricopeptide repeat-containing protein mitochondrial"/>
    <property type="match status" value="1"/>
</dbReference>
<dbReference type="InterPro" id="IPR032867">
    <property type="entry name" value="DYW_dom"/>
</dbReference>
<gene>
    <name evidence="4" type="ORF">POTOM_006039</name>
</gene>
<dbReference type="FunFam" id="1.25.40.10:FF:000592">
    <property type="entry name" value="Pentatricopeptide repeat-containing protein mitochondrial"/>
    <property type="match status" value="1"/>
</dbReference>
<name>A0A8X8D723_POPTO</name>
<dbReference type="InterPro" id="IPR002885">
    <property type="entry name" value="PPR_rpt"/>
</dbReference>
<dbReference type="Pfam" id="PF01535">
    <property type="entry name" value="PPR"/>
    <property type="match status" value="5"/>
</dbReference>
<evidence type="ECO:0000256" key="2">
    <source>
        <dbReference type="PROSITE-ProRule" id="PRU00708"/>
    </source>
</evidence>
<comment type="similarity">
    <text evidence="1">Belongs to the PPR family. PCMP-H subfamily.</text>
</comment>
<dbReference type="Pfam" id="PF13041">
    <property type="entry name" value="PPR_2"/>
    <property type="match status" value="1"/>
</dbReference>
<feature type="repeat" description="PPR" evidence="2">
    <location>
        <begin position="194"/>
        <end position="228"/>
    </location>
</feature>
<dbReference type="GO" id="GO:0009451">
    <property type="term" value="P:RNA modification"/>
    <property type="evidence" value="ECO:0007669"/>
    <property type="project" value="InterPro"/>
</dbReference>
<dbReference type="InterPro" id="IPR046960">
    <property type="entry name" value="PPR_At4g14850-like_plant"/>
</dbReference>
<feature type="repeat" description="PPR" evidence="2">
    <location>
        <begin position="327"/>
        <end position="361"/>
    </location>
</feature>
<dbReference type="PANTHER" id="PTHR47926:SF495">
    <property type="entry name" value="DYW DOMAIN-CONTAINING PROTEIN"/>
    <property type="match status" value="1"/>
</dbReference>
<reference evidence="4" key="1">
    <citation type="journal article" date="2020" name="bioRxiv">
        <title>Hybrid origin of Populus tomentosa Carr. identified through genome sequencing and phylogenomic analysis.</title>
        <authorList>
            <person name="An X."/>
            <person name="Gao K."/>
            <person name="Chen Z."/>
            <person name="Li J."/>
            <person name="Yang X."/>
            <person name="Yang X."/>
            <person name="Zhou J."/>
            <person name="Guo T."/>
            <person name="Zhao T."/>
            <person name="Huang S."/>
            <person name="Miao D."/>
            <person name="Khan W.U."/>
            <person name="Rao P."/>
            <person name="Ye M."/>
            <person name="Lei B."/>
            <person name="Liao W."/>
            <person name="Wang J."/>
            <person name="Ji L."/>
            <person name="Li Y."/>
            <person name="Guo B."/>
            <person name="Mustafa N.S."/>
            <person name="Li S."/>
            <person name="Yun Q."/>
            <person name="Keller S.R."/>
            <person name="Mao J."/>
            <person name="Zhang R."/>
            <person name="Strauss S.H."/>
        </authorList>
    </citation>
    <scope>NUCLEOTIDE SEQUENCE</scope>
    <source>
        <strain evidence="4">GM15</strain>
        <tissue evidence="4">Leaf</tissue>
    </source>
</reference>
<accession>A0A8X8D723</accession>